<dbReference type="InterPro" id="IPR003439">
    <property type="entry name" value="ABC_transporter-like_ATP-bd"/>
</dbReference>
<dbReference type="InterPro" id="IPR027417">
    <property type="entry name" value="P-loop_NTPase"/>
</dbReference>
<keyword evidence="8" id="KW-1278">Translocase</keyword>
<accession>A0A1T4K5M8</accession>
<dbReference type="EMBL" id="FUWY01000001">
    <property type="protein sequence ID" value="SJZ37750.1"/>
    <property type="molecule type" value="Genomic_DNA"/>
</dbReference>
<dbReference type="CDD" id="cd03225">
    <property type="entry name" value="ABC_cobalt_CbiO_domain1"/>
    <property type="match status" value="2"/>
</dbReference>
<evidence type="ECO:0000256" key="3">
    <source>
        <dbReference type="ARBA" id="ARBA00022448"/>
    </source>
</evidence>
<evidence type="ECO:0000313" key="12">
    <source>
        <dbReference type="EMBL" id="SJZ37750.1"/>
    </source>
</evidence>
<dbReference type="SMART" id="SM00382">
    <property type="entry name" value="AAA"/>
    <property type="match status" value="2"/>
</dbReference>
<dbReference type="AlphaFoldDB" id="A0A1T4K5M8"/>
<name>A0A1T4K5M8_9FIRM</name>
<keyword evidence="7 12" id="KW-0067">ATP-binding</keyword>
<dbReference type="Proteomes" id="UP000243297">
    <property type="component" value="Unassembled WGS sequence"/>
</dbReference>
<dbReference type="InterPro" id="IPR022216">
    <property type="entry name" value="ABC_Co_transporter"/>
</dbReference>
<dbReference type="GO" id="GO:0005524">
    <property type="term" value="F:ATP binding"/>
    <property type="evidence" value="ECO:0007669"/>
    <property type="project" value="UniProtKB-KW"/>
</dbReference>
<evidence type="ECO:0000256" key="4">
    <source>
        <dbReference type="ARBA" id="ARBA00022475"/>
    </source>
</evidence>
<dbReference type="GO" id="GO:0042626">
    <property type="term" value="F:ATPase-coupled transmembrane transporter activity"/>
    <property type="evidence" value="ECO:0007669"/>
    <property type="project" value="TreeGrafter"/>
</dbReference>
<comment type="subcellular location">
    <subcellularLocation>
        <location evidence="1">Cell membrane</location>
        <topology evidence="1">Peripheral membrane protein</topology>
    </subcellularLocation>
</comment>
<keyword evidence="5" id="KW-0677">Repeat</keyword>
<keyword evidence="4" id="KW-1003">Cell membrane</keyword>
<dbReference type="PANTHER" id="PTHR43553">
    <property type="entry name" value="HEAVY METAL TRANSPORTER"/>
    <property type="match status" value="1"/>
</dbReference>
<dbReference type="FunFam" id="3.40.50.300:FF:000224">
    <property type="entry name" value="Energy-coupling factor transporter ATP-binding protein EcfA"/>
    <property type="match status" value="1"/>
</dbReference>
<dbReference type="PROSITE" id="PS50893">
    <property type="entry name" value="ABC_TRANSPORTER_2"/>
    <property type="match status" value="2"/>
</dbReference>
<dbReference type="Pfam" id="PF00005">
    <property type="entry name" value="ABC_tran"/>
    <property type="match status" value="2"/>
</dbReference>
<protein>
    <submittedName>
        <fullName evidence="12">Energy-coupling factor transport system ATP-binding protein</fullName>
    </submittedName>
</protein>
<organism evidence="12 13">
    <name type="scientific">Anaerorhabdus furcosa</name>
    <dbReference type="NCBI Taxonomy" id="118967"/>
    <lineage>
        <taxon>Bacteria</taxon>
        <taxon>Bacillati</taxon>
        <taxon>Bacillota</taxon>
        <taxon>Erysipelotrichia</taxon>
        <taxon>Erysipelotrichales</taxon>
        <taxon>Erysipelotrichaceae</taxon>
        <taxon>Anaerorhabdus</taxon>
    </lineage>
</organism>
<dbReference type="PROSITE" id="PS00211">
    <property type="entry name" value="ABC_TRANSPORTER_1"/>
    <property type="match status" value="2"/>
</dbReference>
<evidence type="ECO:0000256" key="9">
    <source>
        <dbReference type="ARBA" id="ARBA00023136"/>
    </source>
</evidence>
<dbReference type="InterPro" id="IPR015856">
    <property type="entry name" value="ABC_transpr_CbiO/EcfA_su"/>
</dbReference>
<dbReference type="NCBIfam" id="NF010167">
    <property type="entry name" value="PRK13648.1"/>
    <property type="match status" value="2"/>
</dbReference>
<dbReference type="FunFam" id="3.40.50.300:FF:001422">
    <property type="entry name" value="Cobalt ABC transporter ATP-binding protein"/>
    <property type="match status" value="1"/>
</dbReference>
<dbReference type="SUPFAM" id="SSF52540">
    <property type="entry name" value="P-loop containing nucleoside triphosphate hydrolases"/>
    <property type="match status" value="2"/>
</dbReference>
<reference evidence="13" key="1">
    <citation type="submission" date="2017-02" db="EMBL/GenBank/DDBJ databases">
        <authorList>
            <person name="Varghese N."/>
            <person name="Submissions S."/>
        </authorList>
    </citation>
    <scope>NUCLEOTIDE SEQUENCE [LARGE SCALE GENOMIC DNA]</scope>
    <source>
        <strain evidence="13">ATCC 25662</strain>
    </source>
</reference>
<feature type="domain" description="ABC transporter" evidence="11">
    <location>
        <begin position="301"/>
        <end position="534"/>
    </location>
</feature>
<keyword evidence="13" id="KW-1185">Reference proteome</keyword>
<evidence type="ECO:0000259" key="11">
    <source>
        <dbReference type="PROSITE" id="PS50893"/>
    </source>
</evidence>
<evidence type="ECO:0000256" key="1">
    <source>
        <dbReference type="ARBA" id="ARBA00004202"/>
    </source>
</evidence>
<evidence type="ECO:0000313" key="13">
    <source>
        <dbReference type="Proteomes" id="UP000243297"/>
    </source>
</evidence>
<comment type="similarity">
    <text evidence="2">Belongs to the ABC transporter superfamily.</text>
</comment>
<evidence type="ECO:0000256" key="5">
    <source>
        <dbReference type="ARBA" id="ARBA00022737"/>
    </source>
</evidence>
<proteinExistence type="inferred from homology"/>
<evidence type="ECO:0000256" key="10">
    <source>
        <dbReference type="ARBA" id="ARBA00025157"/>
    </source>
</evidence>
<dbReference type="STRING" id="118967.SAMN02745191_0330"/>
<keyword evidence="6" id="KW-0547">Nucleotide-binding</keyword>
<evidence type="ECO:0000256" key="8">
    <source>
        <dbReference type="ARBA" id="ARBA00022967"/>
    </source>
</evidence>
<keyword evidence="9" id="KW-0472">Membrane</keyword>
<keyword evidence="3" id="KW-0813">Transport</keyword>
<dbReference type="GO" id="GO:0043190">
    <property type="term" value="C:ATP-binding cassette (ABC) transporter complex"/>
    <property type="evidence" value="ECO:0007669"/>
    <property type="project" value="TreeGrafter"/>
</dbReference>
<dbReference type="Pfam" id="PF12558">
    <property type="entry name" value="DUF3744"/>
    <property type="match status" value="1"/>
</dbReference>
<dbReference type="InterPro" id="IPR050095">
    <property type="entry name" value="ECF_ABC_transporter_ATP-bd"/>
</dbReference>
<dbReference type="InterPro" id="IPR003593">
    <property type="entry name" value="AAA+_ATPase"/>
</dbReference>
<evidence type="ECO:0000256" key="7">
    <source>
        <dbReference type="ARBA" id="ARBA00022840"/>
    </source>
</evidence>
<dbReference type="InterPro" id="IPR017871">
    <property type="entry name" value="ABC_transporter-like_CS"/>
</dbReference>
<dbReference type="PANTHER" id="PTHR43553:SF26">
    <property type="entry name" value="ABC TRANSPORTER ATP-BINDING PROTEIN BC_2655-RELATED"/>
    <property type="match status" value="1"/>
</dbReference>
<comment type="function">
    <text evidence="10">Probably part of an ABC transporter complex. Responsible for energy coupling to the transport system.</text>
</comment>
<evidence type="ECO:0000256" key="6">
    <source>
        <dbReference type="ARBA" id="ARBA00022741"/>
    </source>
</evidence>
<dbReference type="Gene3D" id="3.40.50.300">
    <property type="entry name" value="P-loop containing nucleotide triphosphate hydrolases"/>
    <property type="match status" value="2"/>
</dbReference>
<gene>
    <name evidence="12" type="ORF">SAMN02745191_0330</name>
</gene>
<dbReference type="GO" id="GO:0016887">
    <property type="term" value="F:ATP hydrolysis activity"/>
    <property type="evidence" value="ECO:0007669"/>
    <property type="project" value="InterPro"/>
</dbReference>
<evidence type="ECO:0000256" key="2">
    <source>
        <dbReference type="ARBA" id="ARBA00005417"/>
    </source>
</evidence>
<dbReference type="RefSeq" id="WP_078710776.1">
    <property type="nucleotide sequence ID" value="NZ_FUWY01000001.1"/>
</dbReference>
<sequence>MRQPVIQFKDFTFQYYSQAEPTLHNINLTIHSGEKILIVGPSGSGKSTLGHCLNGLIPFSYKGEIQGSLLIHDSETKTQTLFDLSKQIGTVLQDSDGQFVGLTVGEDIAFALENDNVPLPAMKDRVKKIAQLVSMDELLGSNPFELSGGQKQRVSLAGVLVDDVDILLFDEPLANLDPATGKTAIELIDDIHDEGKTVVIIEHRLEDVLHRNIDRIIVMNEGRILMDDTPNNVLSSNILLEQGIREPLYITACKYAGIKITPDMNPEHISTFNIDAVANQLQSWFKTHNRTLPTPKEKSLLEINHLSFSYDGSRKILEDINLIINEGEMISIVGKNGAGKSTLSKLIVGFEKEDKGSILLEGQDLVNYTIKERAEHVGIVLQNPNQMISKNLIYDEIALGLRIRNINEEEIEKRVLDVMKICGLLPFKSWPISALSYGQKKRVTIACILVLNPKILILDEPTAGQDYHHYSEIMEFLESLNKNGQTIILITHDMHLMLEYTPRAIVLANGKKLADTKAYEVLCDPVLIQEANLKETSLFELAQKAHISDPLKFVECFIIQERRERNHES</sequence>
<feature type="domain" description="ABC transporter" evidence="11">
    <location>
        <begin position="6"/>
        <end position="246"/>
    </location>
</feature>